<name>A0A4C1VM20_EUMVA</name>
<organism evidence="2 3">
    <name type="scientific">Eumeta variegata</name>
    <name type="common">Bagworm moth</name>
    <name type="synonym">Eumeta japonica</name>
    <dbReference type="NCBI Taxonomy" id="151549"/>
    <lineage>
        <taxon>Eukaryota</taxon>
        <taxon>Metazoa</taxon>
        <taxon>Ecdysozoa</taxon>
        <taxon>Arthropoda</taxon>
        <taxon>Hexapoda</taxon>
        <taxon>Insecta</taxon>
        <taxon>Pterygota</taxon>
        <taxon>Neoptera</taxon>
        <taxon>Endopterygota</taxon>
        <taxon>Lepidoptera</taxon>
        <taxon>Glossata</taxon>
        <taxon>Ditrysia</taxon>
        <taxon>Tineoidea</taxon>
        <taxon>Psychidae</taxon>
        <taxon>Oiketicinae</taxon>
        <taxon>Eumeta</taxon>
    </lineage>
</organism>
<feature type="transmembrane region" description="Helical" evidence="1">
    <location>
        <begin position="6"/>
        <end position="24"/>
    </location>
</feature>
<evidence type="ECO:0000313" key="3">
    <source>
        <dbReference type="Proteomes" id="UP000299102"/>
    </source>
</evidence>
<dbReference type="Proteomes" id="UP000299102">
    <property type="component" value="Unassembled WGS sequence"/>
</dbReference>
<gene>
    <name evidence="2" type="ORF">EVAR_20312_1</name>
</gene>
<dbReference type="AlphaFoldDB" id="A0A4C1VM20"/>
<keyword evidence="1" id="KW-0472">Membrane</keyword>
<accession>A0A4C1VM20</accession>
<proteinExistence type="predicted"/>
<comment type="caution">
    <text evidence="2">The sequence shown here is derived from an EMBL/GenBank/DDBJ whole genome shotgun (WGS) entry which is preliminary data.</text>
</comment>
<reference evidence="2 3" key="1">
    <citation type="journal article" date="2019" name="Commun. Biol.">
        <title>The bagworm genome reveals a unique fibroin gene that provides high tensile strength.</title>
        <authorList>
            <person name="Kono N."/>
            <person name="Nakamura H."/>
            <person name="Ohtoshi R."/>
            <person name="Tomita M."/>
            <person name="Numata K."/>
            <person name="Arakawa K."/>
        </authorList>
    </citation>
    <scope>NUCLEOTIDE SEQUENCE [LARGE SCALE GENOMIC DNA]</scope>
</reference>
<sequence length="106" mass="12517">MCPLWPLHIILMYLLMLYPVWVLCQNAPRFQASYRPDNIEVHMDQYEIADFNVTGLPKLYVATSWGMRPSRLATEYFSERRTHSDKHSWANIEIGKYFWGLSCEAS</sequence>
<dbReference type="EMBL" id="BGZK01000377">
    <property type="protein sequence ID" value="GBP40168.1"/>
    <property type="molecule type" value="Genomic_DNA"/>
</dbReference>
<keyword evidence="3" id="KW-1185">Reference proteome</keyword>
<keyword evidence="1" id="KW-1133">Transmembrane helix</keyword>
<dbReference type="OrthoDB" id="203097at2759"/>
<evidence type="ECO:0000313" key="2">
    <source>
        <dbReference type="EMBL" id="GBP40168.1"/>
    </source>
</evidence>
<evidence type="ECO:0000256" key="1">
    <source>
        <dbReference type="SAM" id="Phobius"/>
    </source>
</evidence>
<protein>
    <submittedName>
        <fullName evidence="2">Uncharacterized protein</fullName>
    </submittedName>
</protein>
<keyword evidence="1" id="KW-0812">Transmembrane</keyword>